<name>A0AAV2WPC0_MYCNE</name>
<feature type="transmembrane region" description="Helical" evidence="1">
    <location>
        <begin position="43"/>
        <end position="64"/>
    </location>
</feature>
<dbReference type="InterPro" id="IPR025443">
    <property type="entry name" value="DUF4307"/>
</dbReference>
<evidence type="ECO:0000313" key="3">
    <source>
        <dbReference type="Proteomes" id="UP000028864"/>
    </source>
</evidence>
<keyword evidence="1" id="KW-0812">Transmembrane</keyword>
<dbReference type="Proteomes" id="UP000028864">
    <property type="component" value="Unassembled WGS sequence"/>
</dbReference>
<reference evidence="2" key="1">
    <citation type="submission" date="2014-05" db="EMBL/GenBank/DDBJ databases">
        <authorList>
            <person name="Urmite Genomes"/>
        </authorList>
    </citation>
    <scope>NUCLEOTIDE SEQUENCE</scope>
    <source>
        <strain evidence="2">DSM 44074</strain>
    </source>
</reference>
<keyword evidence="1" id="KW-1133">Transmembrane helix</keyword>
<reference evidence="2" key="2">
    <citation type="submission" date="2015-09" db="EMBL/GenBank/DDBJ databases">
        <title>Draft genome sequence of Mycobacterium neoaurum DSM 44074.</title>
        <authorList>
            <person name="Croce O."/>
            <person name="Robert C."/>
            <person name="Raoult D."/>
            <person name="Drancourt M."/>
        </authorList>
    </citation>
    <scope>NUCLEOTIDE SEQUENCE</scope>
    <source>
        <strain evidence="2">DSM 44074</strain>
    </source>
</reference>
<dbReference type="AlphaFoldDB" id="A0AAV2WPC0"/>
<gene>
    <name evidence="2" type="ORF">BN1047_03552</name>
</gene>
<dbReference type="Pfam" id="PF14155">
    <property type="entry name" value="DUF4307"/>
    <property type="match status" value="1"/>
</dbReference>
<evidence type="ECO:0008006" key="4">
    <source>
        <dbReference type="Google" id="ProtNLM"/>
    </source>
</evidence>
<dbReference type="EMBL" id="LK021339">
    <property type="protein sequence ID" value="CDQ45653.1"/>
    <property type="molecule type" value="Genomic_DNA"/>
</dbReference>
<sequence length="162" mass="17143">MPTPPIVPGLREATDRRAPKTLTIERPAARYGRQKLSRNGRRGLVIGLFLLIVAVGVGIAIIAFQRFGTADAKGELSGYRLIDDQTVAVTITVTRADPSVPAVCIVRARSIDGAETGRREILVPPSTADSVVIDAEVKSTKPPVVGDIYGCGIDVPGYLVAP</sequence>
<evidence type="ECO:0000256" key="1">
    <source>
        <dbReference type="SAM" id="Phobius"/>
    </source>
</evidence>
<accession>A0AAV2WPC0</accession>
<keyword evidence="1" id="KW-0472">Membrane</keyword>
<organism evidence="2 3">
    <name type="scientific">Mycolicibacterium neoaurum</name>
    <name type="common">Mycobacterium neoaurum</name>
    <dbReference type="NCBI Taxonomy" id="1795"/>
    <lineage>
        <taxon>Bacteria</taxon>
        <taxon>Bacillati</taxon>
        <taxon>Actinomycetota</taxon>
        <taxon>Actinomycetes</taxon>
        <taxon>Mycobacteriales</taxon>
        <taxon>Mycobacteriaceae</taxon>
        <taxon>Mycolicibacterium</taxon>
    </lineage>
</organism>
<protein>
    <recommendedName>
        <fullName evidence="4">DUF4307 domain-containing protein</fullName>
    </recommendedName>
</protein>
<evidence type="ECO:0000313" key="2">
    <source>
        <dbReference type="EMBL" id="CDQ45653.1"/>
    </source>
</evidence>
<proteinExistence type="predicted"/>